<feature type="transmembrane region" description="Helical" evidence="17">
    <location>
        <begin position="291"/>
        <end position="310"/>
    </location>
</feature>
<protein>
    <recommendedName>
        <fullName evidence="6 16">Phosphatidate cytidylyltransferase</fullName>
        <ecNumber evidence="6 16">2.7.7.41</ecNumber>
    </recommendedName>
</protein>
<dbReference type="OrthoDB" id="10260889at2759"/>
<dbReference type="PANTHER" id="PTHR47101:SF1">
    <property type="entry name" value="PHOSPHATIDATE CYTIDYLYLTRANSFERASE 4, CHLOROPLASTIC"/>
    <property type="match status" value="1"/>
</dbReference>
<keyword evidence="15" id="KW-1208">Phospholipid metabolism</keyword>
<dbReference type="Proteomes" id="UP000001514">
    <property type="component" value="Unassembled WGS sequence"/>
</dbReference>
<keyword evidence="12" id="KW-0443">Lipid metabolism</keyword>
<evidence type="ECO:0000256" key="14">
    <source>
        <dbReference type="ARBA" id="ARBA00023209"/>
    </source>
</evidence>
<dbReference type="GO" id="GO:0016024">
    <property type="term" value="P:CDP-diacylglycerol biosynthetic process"/>
    <property type="evidence" value="ECO:0007669"/>
    <property type="project" value="UniProtKB-UniPathway"/>
</dbReference>
<gene>
    <name evidence="18" type="ORF">SELMODRAFT_271059</name>
</gene>
<dbReference type="GO" id="GO:0009535">
    <property type="term" value="C:chloroplast thylakoid membrane"/>
    <property type="evidence" value="ECO:0000318"/>
    <property type="project" value="GO_Central"/>
</dbReference>
<dbReference type="UniPathway" id="UPA00557">
    <property type="reaction ID" value="UER00614"/>
</dbReference>
<dbReference type="HOGENOM" id="CLU_037294_4_1_1"/>
<evidence type="ECO:0000256" key="11">
    <source>
        <dbReference type="ARBA" id="ARBA00022989"/>
    </source>
</evidence>
<dbReference type="Gramene" id="EFJ25134">
    <property type="protein sequence ID" value="EFJ25134"/>
    <property type="gene ID" value="SELMODRAFT_271059"/>
</dbReference>
<dbReference type="EMBL" id="GL377588">
    <property type="protein sequence ID" value="EFJ25134.1"/>
    <property type="molecule type" value="Genomic_DNA"/>
</dbReference>
<proteinExistence type="inferred from homology"/>
<comment type="pathway">
    <text evidence="3 16">Phospholipid metabolism; CDP-diacylglycerol biosynthesis; CDP-diacylglycerol from sn-glycerol 3-phosphate: step 3/3.</text>
</comment>
<feature type="transmembrane region" description="Helical" evidence="17">
    <location>
        <begin position="176"/>
        <end position="192"/>
    </location>
</feature>
<keyword evidence="19" id="KW-1185">Reference proteome</keyword>
<dbReference type="EC" id="2.7.7.41" evidence="6 16"/>
<evidence type="ECO:0000256" key="2">
    <source>
        <dbReference type="ARBA" id="ARBA00004141"/>
    </source>
</evidence>
<feature type="transmembrane region" description="Helical" evidence="17">
    <location>
        <begin position="96"/>
        <end position="129"/>
    </location>
</feature>
<feature type="transmembrane region" description="Helical" evidence="17">
    <location>
        <begin position="245"/>
        <end position="270"/>
    </location>
</feature>
<reference evidence="18 19" key="1">
    <citation type="journal article" date="2011" name="Science">
        <title>The Selaginella genome identifies genetic changes associated with the evolution of vascular plants.</title>
        <authorList>
            <person name="Banks J.A."/>
            <person name="Nishiyama T."/>
            <person name="Hasebe M."/>
            <person name="Bowman J.L."/>
            <person name="Gribskov M."/>
            <person name="dePamphilis C."/>
            <person name="Albert V.A."/>
            <person name="Aono N."/>
            <person name="Aoyama T."/>
            <person name="Ambrose B.A."/>
            <person name="Ashton N.W."/>
            <person name="Axtell M.J."/>
            <person name="Barker E."/>
            <person name="Barker M.S."/>
            <person name="Bennetzen J.L."/>
            <person name="Bonawitz N.D."/>
            <person name="Chapple C."/>
            <person name="Cheng C."/>
            <person name="Correa L.G."/>
            <person name="Dacre M."/>
            <person name="DeBarry J."/>
            <person name="Dreyer I."/>
            <person name="Elias M."/>
            <person name="Engstrom E.M."/>
            <person name="Estelle M."/>
            <person name="Feng L."/>
            <person name="Finet C."/>
            <person name="Floyd S.K."/>
            <person name="Frommer W.B."/>
            <person name="Fujita T."/>
            <person name="Gramzow L."/>
            <person name="Gutensohn M."/>
            <person name="Harholt J."/>
            <person name="Hattori M."/>
            <person name="Heyl A."/>
            <person name="Hirai T."/>
            <person name="Hiwatashi Y."/>
            <person name="Ishikawa M."/>
            <person name="Iwata M."/>
            <person name="Karol K.G."/>
            <person name="Koehler B."/>
            <person name="Kolukisaoglu U."/>
            <person name="Kubo M."/>
            <person name="Kurata T."/>
            <person name="Lalonde S."/>
            <person name="Li K."/>
            <person name="Li Y."/>
            <person name="Litt A."/>
            <person name="Lyons E."/>
            <person name="Manning G."/>
            <person name="Maruyama T."/>
            <person name="Michael T.P."/>
            <person name="Mikami K."/>
            <person name="Miyazaki S."/>
            <person name="Morinaga S."/>
            <person name="Murata T."/>
            <person name="Mueller-Roeber B."/>
            <person name="Nelson D.R."/>
            <person name="Obara M."/>
            <person name="Oguri Y."/>
            <person name="Olmstead R.G."/>
            <person name="Onodera N."/>
            <person name="Petersen B.L."/>
            <person name="Pils B."/>
            <person name="Prigge M."/>
            <person name="Rensing S.A."/>
            <person name="Riano-Pachon D.M."/>
            <person name="Roberts A.W."/>
            <person name="Sato Y."/>
            <person name="Scheller H.V."/>
            <person name="Schulz B."/>
            <person name="Schulz C."/>
            <person name="Shakirov E.V."/>
            <person name="Shibagaki N."/>
            <person name="Shinohara N."/>
            <person name="Shippen D.E."/>
            <person name="Soerensen I."/>
            <person name="Sotooka R."/>
            <person name="Sugimoto N."/>
            <person name="Sugita M."/>
            <person name="Sumikawa N."/>
            <person name="Tanurdzic M."/>
            <person name="Theissen G."/>
            <person name="Ulvskov P."/>
            <person name="Wakazuki S."/>
            <person name="Weng J.K."/>
            <person name="Willats W.W."/>
            <person name="Wipf D."/>
            <person name="Wolf P.G."/>
            <person name="Yang L."/>
            <person name="Zimmer A.D."/>
            <person name="Zhu Q."/>
            <person name="Mitros T."/>
            <person name="Hellsten U."/>
            <person name="Loque D."/>
            <person name="Otillar R."/>
            <person name="Salamov A."/>
            <person name="Schmutz J."/>
            <person name="Shapiro H."/>
            <person name="Lindquist E."/>
            <person name="Lucas S."/>
            <person name="Rokhsar D."/>
            <person name="Grigoriev I.V."/>
        </authorList>
    </citation>
    <scope>NUCLEOTIDE SEQUENCE [LARGE SCALE GENOMIC DNA]</scope>
</reference>
<sequence>MSSCLIATAPWLHYSAPLAPPPLALALAPLHSFPLSSSNPRYGHLWSCPSSRHSRRNLAVAVAFRAFKTDAREGEVPSENLEEQRREKRKQLKDRIVFGLSIGFGVIAPVVAGGWLFASAVSCAILLGTREYFELVRSKGISQGTAPPPMFVIHMCSAFCAAMPLMTLYFGGRMGVSVTTAAFFLATTLLLQRGSPRFSQLSSGFFGIFYCGYLPTFWVKLRALAVPALQTKLAVCWPVLLGGRAHWTVGLIATFVSFCGVIAADTGAFLGGKLLGRTPLSDVSPKKTFEGAAVGLTSAIAITILLSKLLQWPSSILNAVVLAVLVFMASLFGDLTESMIKRDAGVKDSGRLIPGHGGILDRVDSYMFTGALVYFFVKMGMPLYGV</sequence>
<evidence type="ECO:0000256" key="6">
    <source>
        <dbReference type="ARBA" id="ARBA00012487"/>
    </source>
</evidence>
<evidence type="ECO:0000256" key="15">
    <source>
        <dbReference type="ARBA" id="ARBA00023264"/>
    </source>
</evidence>
<evidence type="ECO:0000256" key="10">
    <source>
        <dbReference type="ARBA" id="ARBA00022695"/>
    </source>
</evidence>
<keyword evidence="8 16" id="KW-0808">Transferase</keyword>
<dbReference type="FunCoup" id="D8RSU4">
    <property type="interactions" value="1009"/>
</dbReference>
<feature type="transmembrane region" description="Helical" evidence="17">
    <location>
        <begin position="150"/>
        <end position="170"/>
    </location>
</feature>
<dbReference type="InterPro" id="IPR000374">
    <property type="entry name" value="PC_trans"/>
</dbReference>
<keyword evidence="13 17" id="KW-0472">Membrane</keyword>
<keyword evidence="11 17" id="KW-1133">Transmembrane helix</keyword>
<dbReference type="AlphaFoldDB" id="D8RSU4"/>
<organism evidence="19">
    <name type="scientific">Selaginella moellendorffii</name>
    <name type="common">Spikemoss</name>
    <dbReference type="NCBI Taxonomy" id="88036"/>
    <lineage>
        <taxon>Eukaryota</taxon>
        <taxon>Viridiplantae</taxon>
        <taxon>Streptophyta</taxon>
        <taxon>Embryophyta</taxon>
        <taxon>Tracheophyta</taxon>
        <taxon>Lycopodiopsida</taxon>
        <taxon>Selaginellales</taxon>
        <taxon>Selaginellaceae</taxon>
        <taxon>Selaginella</taxon>
    </lineage>
</organism>
<feature type="transmembrane region" description="Helical" evidence="17">
    <location>
        <begin position="316"/>
        <end position="333"/>
    </location>
</feature>
<evidence type="ECO:0000256" key="1">
    <source>
        <dbReference type="ARBA" id="ARBA00001698"/>
    </source>
</evidence>
<name>D8RSU4_SELML</name>
<dbReference type="GO" id="GO:0006655">
    <property type="term" value="P:phosphatidylglycerol biosynthetic process"/>
    <property type="evidence" value="ECO:0000318"/>
    <property type="project" value="GO_Central"/>
</dbReference>
<comment type="catalytic activity">
    <reaction evidence="1 16">
        <text>a 1,2-diacyl-sn-glycero-3-phosphate + CTP + H(+) = a CDP-1,2-diacyl-sn-glycerol + diphosphate</text>
        <dbReference type="Rhea" id="RHEA:16229"/>
        <dbReference type="ChEBI" id="CHEBI:15378"/>
        <dbReference type="ChEBI" id="CHEBI:33019"/>
        <dbReference type="ChEBI" id="CHEBI:37563"/>
        <dbReference type="ChEBI" id="CHEBI:58332"/>
        <dbReference type="ChEBI" id="CHEBI:58608"/>
        <dbReference type="EC" id="2.7.7.41"/>
    </reaction>
</comment>
<dbReference type="Pfam" id="PF01148">
    <property type="entry name" value="CTP_transf_1"/>
    <property type="match status" value="1"/>
</dbReference>
<dbReference type="PANTHER" id="PTHR47101">
    <property type="entry name" value="PHOSPHATIDATE CYTIDYLYLTRANSFERASE 5, CHLOROPLASTIC"/>
    <property type="match status" value="1"/>
</dbReference>
<evidence type="ECO:0000256" key="5">
    <source>
        <dbReference type="ARBA" id="ARBA00010185"/>
    </source>
</evidence>
<comment type="pathway">
    <text evidence="4">Lipid metabolism.</text>
</comment>
<accession>D8RSU4</accession>
<evidence type="ECO:0000313" key="19">
    <source>
        <dbReference type="Proteomes" id="UP000001514"/>
    </source>
</evidence>
<dbReference type="KEGG" id="smo:SELMODRAFT_271059"/>
<comment type="subcellular location">
    <subcellularLocation>
        <location evidence="2">Membrane</location>
        <topology evidence="2">Multi-pass membrane protein</topology>
    </subcellularLocation>
</comment>
<dbReference type="STRING" id="88036.D8RSU4"/>
<evidence type="ECO:0000256" key="12">
    <source>
        <dbReference type="ARBA" id="ARBA00023098"/>
    </source>
</evidence>
<keyword evidence="10 16" id="KW-0548">Nucleotidyltransferase</keyword>
<evidence type="ECO:0000256" key="3">
    <source>
        <dbReference type="ARBA" id="ARBA00005119"/>
    </source>
</evidence>
<keyword evidence="14" id="KW-0594">Phospholipid biosynthesis</keyword>
<evidence type="ECO:0000256" key="9">
    <source>
        <dbReference type="ARBA" id="ARBA00022692"/>
    </source>
</evidence>
<evidence type="ECO:0000256" key="13">
    <source>
        <dbReference type="ARBA" id="ARBA00023136"/>
    </source>
</evidence>
<dbReference type="PROSITE" id="PS01315">
    <property type="entry name" value="CDS"/>
    <property type="match status" value="1"/>
</dbReference>
<dbReference type="InParanoid" id="D8RSU4"/>
<evidence type="ECO:0000256" key="8">
    <source>
        <dbReference type="ARBA" id="ARBA00022679"/>
    </source>
</evidence>
<dbReference type="GO" id="GO:0004605">
    <property type="term" value="F:phosphatidate cytidylyltransferase activity"/>
    <property type="evidence" value="ECO:0000318"/>
    <property type="project" value="GO_Central"/>
</dbReference>
<evidence type="ECO:0000313" key="18">
    <source>
        <dbReference type="EMBL" id="EFJ25134.1"/>
    </source>
</evidence>
<evidence type="ECO:0000256" key="17">
    <source>
        <dbReference type="SAM" id="Phobius"/>
    </source>
</evidence>
<dbReference type="OMA" id="FRMAQFK"/>
<comment type="similarity">
    <text evidence="5 16">Belongs to the CDS family.</text>
</comment>
<dbReference type="eggNOG" id="KOG1440">
    <property type="taxonomic scope" value="Eukaryota"/>
</dbReference>
<evidence type="ECO:0000256" key="4">
    <source>
        <dbReference type="ARBA" id="ARBA00005189"/>
    </source>
</evidence>
<keyword evidence="9 16" id="KW-0812">Transmembrane</keyword>
<feature type="transmembrane region" description="Helical" evidence="17">
    <location>
        <begin position="204"/>
        <end position="225"/>
    </location>
</feature>
<keyword evidence="7" id="KW-0444">Lipid biosynthesis</keyword>
<evidence type="ECO:0000256" key="7">
    <source>
        <dbReference type="ARBA" id="ARBA00022516"/>
    </source>
</evidence>
<evidence type="ECO:0000256" key="16">
    <source>
        <dbReference type="RuleBase" id="RU003938"/>
    </source>
</evidence>